<evidence type="ECO:0008006" key="3">
    <source>
        <dbReference type="Google" id="ProtNLM"/>
    </source>
</evidence>
<dbReference type="EMBL" id="PRLD01000001">
    <property type="protein sequence ID" value="RAW60717.1"/>
    <property type="molecule type" value="Genomic_DNA"/>
</dbReference>
<protein>
    <recommendedName>
        <fullName evidence="3">DUF3383 family protein</fullName>
    </recommendedName>
</protein>
<dbReference type="AlphaFoldDB" id="A0A329UDH2"/>
<dbReference type="InterPro" id="IPR021808">
    <property type="entry name" value="DUF3383"/>
</dbReference>
<name>A0A329UDH2_9FIRM</name>
<evidence type="ECO:0000313" key="1">
    <source>
        <dbReference type="EMBL" id="RAW60717.1"/>
    </source>
</evidence>
<accession>A0A329UDH2</accession>
<dbReference type="RefSeq" id="WP_112089941.1">
    <property type="nucleotide sequence ID" value="NZ_JAEKBY010000002.1"/>
</dbReference>
<reference evidence="1 2" key="1">
    <citation type="submission" date="2018-02" db="EMBL/GenBank/DDBJ databases">
        <title>Complete genome sequencing of Faecalibacterium prausnitzii strains isolated from the human gut.</title>
        <authorList>
            <person name="Fitzgerald B.C."/>
            <person name="Shkoporov A.N."/>
            <person name="Ross P.R."/>
            <person name="Hill C."/>
        </authorList>
    </citation>
    <scope>NUCLEOTIDE SEQUENCE [LARGE SCALE GENOMIC DNA]</scope>
    <source>
        <strain evidence="1 2">APC923/51-1</strain>
    </source>
</reference>
<gene>
    <name evidence="1" type="ORF">C4N24_01010</name>
</gene>
<dbReference type="Pfam" id="PF11863">
    <property type="entry name" value="DUF3383"/>
    <property type="match status" value="1"/>
</dbReference>
<organism evidence="1 2">
    <name type="scientific">Faecalibacterium prausnitzii</name>
    <dbReference type="NCBI Taxonomy" id="853"/>
    <lineage>
        <taxon>Bacteria</taxon>
        <taxon>Bacillati</taxon>
        <taxon>Bacillota</taxon>
        <taxon>Clostridia</taxon>
        <taxon>Eubacteriales</taxon>
        <taxon>Oscillospiraceae</taxon>
        <taxon>Faecalibacterium</taxon>
    </lineage>
</organism>
<sequence>MNIDKIVEVNIQISEAMSIDGGYDTILIVGPLPKAPGGRVTPDVAGYASLQDLKSAGFAADDPVYIGASKVFGQSPKPPAVMIAVQKLSSGSTEKVDVTLDRAIGMPGWYCICPAGIKEDFYQSIADWTEANEKLCICETTGISSSPVSDAMLRTAVIHATAENDCVNCAYASRFLSYDPGSEQWCFKSLSMVSAQGLSTTDIASLETRNISYYTTVGSKAMVQGGKVSGGEWIDTIRFRDWLKTEIQSKVLNLLLGLPKVPYTDQGIALVQNAVIDALEEGVRAGGIVQDASSDDGEASRAYTVTVPRAADLDAATRKSRRLTGVTWTAQLAGALIAAKIGGTLNY</sequence>
<proteinExistence type="predicted"/>
<comment type="caution">
    <text evidence="1">The sequence shown here is derived from an EMBL/GenBank/DDBJ whole genome shotgun (WGS) entry which is preliminary data.</text>
</comment>
<dbReference type="Proteomes" id="UP000251281">
    <property type="component" value="Unassembled WGS sequence"/>
</dbReference>
<evidence type="ECO:0000313" key="2">
    <source>
        <dbReference type="Proteomes" id="UP000251281"/>
    </source>
</evidence>